<feature type="transmembrane region" description="Helical" evidence="1">
    <location>
        <begin position="160"/>
        <end position="181"/>
    </location>
</feature>
<keyword evidence="3" id="KW-1185">Reference proteome</keyword>
<name>A0A4Q5LYV0_9BACT</name>
<feature type="transmembrane region" description="Helical" evidence="1">
    <location>
        <begin position="6"/>
        <end position="29"/>
    </location>
</feature>
<dbReference type="PANTHER" id="PTHR30060">
    <property type="entry name" value="INNER MEMBRANE PROTEIN"/>
    <property type="match status" value="1"/>
</dbReference>
<dbReference type="RefSeq" id="WP_130022110.1">
    <property type="nucleotide sequence ID" value="NZ_SEWF01000022.1"/>
</dbReference>
<feature type="transmembrane region" description="Helical" evidence="1">
    <location>
        <begin position="49"/>
        <end position="69"/>
    </location>
</feature>
<comment type="caution">
    <text evidence="2">The sequence shown here is derived from an EMBL/GenBank/DDBJ whole genome shotgun (WGS) entry which is preliminary data.</text>
</comment>
<sequence>MEQIFTTAALTSIVTLTLLEIVLGVDNIIFVSIISSKLVKSEQKKARRIGLIMAMAIRVALLFVLGWILRLEKDLFNLQEIGLPFNIGFSGKDLILLAGGLFLLYKSTSEIHHKLEGYEEQVSGKKTAAKLSRAIIDIAVINLVFSIDSIITAIGMTSNIYVMGISIILSTIAMLLFAGSVGGFVEKHPTVKMLALAFLVMIGTLLVAEAFKVHVPKGYIYFSMAFSFFVEVLNIRMRKNAAKPVDLRKDIK</sequence>
<dbReference type="GO" id="GO:0005886">
    <property type="term" value="C:plasma membrane"/>
    <property type="evidence" value="ECO:0007669"/>
    <property type="project" value="TreeGrafter"/>
</dbReference>
<dbReference type="EMBL" id="SEWF01000022">
    <property type="protein sequence ID" value="RYU94713.1"/>
    <property type="molecule type" value="Genomic_DNA"/>
</dbReference>
<keyword evidence="1" id="KW-0472">Membrane</keyword>
<protein>
    <submittedName>
        <fullName evidence="2">TerC family protein</fullName>
    </submittedName>
</protein>
<dbReference type="PANTHER" id="PTHR30060:SF0">
    <property type="entry name" value="COILED-COIL PROTEIN (DUF2040)-RELATED"/>
    <property type="match status" value="1"/>
</dbReference>
<gene>
    <name evidence="2" type="ORF">EWM59_15380</name>
</gene>
<dbReference type="AlphaFoldDB" id="A0A4Q5LYV0"/>
<feature type="transmembrane region" description="Helical" evidence="1">
    <location>
        <begin position="218"/>
        <end position="235"/>
    </location>
</feature>
<evidence type="ECO:0000313" key="3">
    <source>
        <dbReference type="Proteomes" id="UP000293162"/>
    </source>
</evidence>
<accession>A0A4Q5LYV0</accession>
<reference evidence="2 3" key="1">
    <citation type="submission" date="2019-02" db="EMBL/GenBank/DDBJ databases">
        <title>Bacterial novel species Emticicia sp. 17J42-9 isolated from soil.</title>
        <authorList>
            <person name="Jung H.-Y."/>
        </authorList>
    </citation>
    <scope>NUCLEOTIDE SEQUENCE [LARGE SCALE GENOMIC DNA]</scope>
    <source>
        <strain evidence="2 3">17J42-9</strain>
    </source>
</reference>
<feature type="transmembrane region" description="Helical" evidence="1">
    <location>
        <begin position="134"/>
        <end position="154"/>
    </location>
</feature>
<keyword evidence="1" id="KW-1133">Transmembrane helix</keyword>
<organism evidence="2 3">
    <name type="scientific">Emticicia agri</name>
    <dbReference type="NCBI Taxonomy" id="2492393"/>
    <lineage>
        <taxon>Bacteria</taxon>
        <taxon>Pseudomonadati</taxon>
        <taxon>Bacteroidota</taxon>
        <taxon>Cytophagia</taxon>
        <taxon>Cytophagales</taxon>
        <taxon>Leadbetterellaceae</taxon>
        <taxon>Emticicia</taxon>
    </lineage>
</organism>
<dbReference type="Pfam" id="PF03741">
    <property type="entry name" value="TerC"/>
    <property type="match status" value="1"/>
</dbReference>
<proteinExistence type="predicted"/>
<dbReference type="OrthoDB" id="9805314at2"/>
<dbReference type="InterPro" id="IPR005496">
    <property type="entry name" value="Integral_membrane_TerC"/>
</dbReference>
<feature type="transmembrane region" description="Helical" evidence="1">
    <location>
        <begin position="193"/>
        <end position="212"/>
    </location>
</feature>
<dbReference type="Proteomes" id="UP000293162">
    <property type="component" value="Unassembled WGS sequence"/>
</dbReference>
<keyword evidence="1" id="KW-0812">Transmembrane</keyword>
<evidence type="ECO:0000256" key="1">
    <source>
        <dbReference type="SAM" id="Phobius"/>
    </source>
</evidence>
<evidence type="ECO:0000313" key="2">
    <source>
        <dbReference type="EMBL" id="RYU94713.1"/>
    </source>
</evidence>